<name>A0A383E3Z0_9ZZZZ</name>
<dbReference type="AlphaFoldDB" id="A0A383E3Z0"/>
<evidence type="ECO:0000259" key="1">
    <source>
        <dbReference type="Pfam" id="PF01592"/>
    </source>
</evidence>
<organism evidence="2">
    <name type="scientific">marine metagenome</name>
    <dbReference type="NCBI Taxonomy" id="408172"/>
    <lineage>
        <taxon>unclassified sequences</taxon>
        <taxon>metagenomes</taxon>
        <taxon>ecological metagenomes</taxon>
    </lineage>
</organism>
<dbReference type="Pfam" id="PF01592">
    <property type="entry name" value="NifU_N"/>
    <property type="match status" value="1"/>
</dbReference>
<dbReference type="GO" id="GO:0016226">
    <property type="term" value="P:iron-sulfur cluster assembly"/>
    <property type="evidence" value="ECO:0007669"/>
    <property type="project" value="InterPro"/>
</dbReference>
<dbReference type="Gene3D" id="3.90.1010.10">
    <property type="match status" value="1"/>
</dbReference>
<feature type="non-terminal residue" evidence="2">
    <location>
        <position position="164"/>
    </location>
</feature>
<dbReference type="GO" id="GO:0051536">
    <property type="term" value="F:iron-sulfur cluster binding"/>
    <property type="evidence" value="ECO:0007669"/>
    <property type="project" value="InterPro"/>
</dbReference>
<dbReference type="SUPFAM" id="SSF82649">
    <property type="entry name" value="SufE/NifU"/>
    <property type="match status" value="1"/>
</dbReference>
<evidence type="ECO:0000313" key="2">
    <source>
        <dbReference type="EMBL" id="SVE51557.1"/>
    </source>
</evidence>
<sequence length="164" mass="17627">MDESLEKKIKEAIANPQNMGELADADSMGTVGNSDCGEMLRLWVKFKEDHGRKIIDQASFQSFGCETAIAVASMATELIRGKTAKEALAMRHDELTGDLGALPPMKIHCAQLVEGALKAALEADNKKTTVASGATVVENIPSLMDSLQGDQQIAQGKLRILKED</sequence>
<reference evidence="2" key="1">
    <citation type="submission" date="2018-05" db="EMBL/GenBank/DDBJ databases">
        <authorList>
            <person name="Lanie J.A."/>
            <person name="Ng W.-L."/>
            <person name="Kazmierczak K.M."/>
            <person name="Andrzejewski T.M."/>
            <person name="Davidsen T.M."/>
            <person name="Wayne K.J."/>
            <person name="Tettelin H."/>
            <person name="Glass J.I."/>
            <person name="Rusch D."/>
            <person name="Podicherti R."/>
            <person name="Tsui H.-C.T."/>
            <person name="Winkler M.E."/>
        </authorList>
    </citation>
    <scope>NUCLEOTIDE SEQUENCE</scope>
</reference>
<dbReference type="CDD" id="cd06664">
    <property type="entry name" value="IscU_like"/>
    <property type="match status" value="1"/>
</dbReference>
<feature type="domain" description="NIF system FeS cluster assembly NifU N-terminal" evidence="1">
    <location>
        <begin position="6"/>
        <end position="128"/>
    </location>
</feature>
<dbReference type="EMBL" id="UINC01222673">
    <property type="protein sequence ID" value="SVE51557.1"/>
    <property type="molecule type" value="Genomic_DNA"/>
</dbReference>
<protein>
    <recommendedName>
        <fullName evidence="1">NIF system FeS cluster assembly NifU N-terminal domain-containing protein</fullName>
    </recommendedName>
</protein>
<dbReference type="GO" id="GO:0005506">
    <property type="term" value="F:iron ion binding"/>
    <property type="evidence" value="ECO:0007669"/>
    <property type="project" value="InterPro"/>
</dbReference>
<proteinExistence type="predicted"/>
<dbReference type="InterPro" id="IPR002871">
    <property type="entry name" value="NIF_FeS_clus_asmbl_NifU_N"/>
</dbReference>
<accession>A0A383E3Z0</accession>
<dbReference type="PANTHER" id="PTHR10093">
    <property type="entry name" value="IRON-SULFUR CLUSTER ASSEMBLY ENZYME NIFU HOMOLOG"/>
    <property type="match status" value="1"/>
</dbReference>
<gene>
    <name evidence="2" type="ORF">METZ01_LOCUS504411</name>
</gene>